<dbReference type="EMBL" id="LFJC01000003">
    <property type="protein sequence ID" value="PIT03980.1"/>
    <property type="molecule type" value="Genomic_DNA"/>
</dbReference>
<name>A0A2M6UH92_9BRAD</name>
<accession>A0A2M6UH92</accession>
<proteinExistence type="predicted"/>
<keyword evidence="3" id="KW-1185">Reference proteome</keyword>
<sequence>MLNADGRGPYRPPAHPISQLPGGYRTARGFNSGRDHQMTLLDVEDAPSTFNESSAWKRVWRATAAVAVLSLVAVAAVPFSDGLVVGGRAAVAENLSTVGARVEDFVPEDRGKLSKPIIGGLVAGAASAVGKRVANLLVDGAWPVALAWFDRTTRKTDFMVWAGPGEFVDGAPVGRDDTLMHLKFEDNGNLALAYRLSRFFATLGLDVGRFEMSAVAERDECACSYRTFGEQIRVSTSGDVRQTWRSEKKGVIANVVARMDANGQIAAGDVTTSFDDKVLKRPVVLGSRHDHLQTDERLDEY</sequence>
<comment type="caution">
    <text evidence="2">The sequence shown here is derived from an EMBL/GenBank/DDBJ whole genome shotgun (WGS) entry which is preliminary data.</text>
</comment>
<gene>
    <name evidence="2" type="ORF">TSA1_26815</name>
</gene>
<dbReference type="AlphaFoldDB" id="A0A2M6UH92"/>
<evidence type="ECO:0000313" key="3">
    <source>
        <dbReference type="Proteomes" id="UP000228930"/>
    </source>
</evidence>
<protein>
    <submittedName>
        <fullName evidence="2">Uncharacterized protein</fullName>
    </submittedName>
</protein>
<dbReference type="Proteomes" id="UP000228930">
    <property type="component" value="Unassembled WGS sequence"/>
</dbReference>
<evidence type="ECO:0000256" key="1">
    <source>
        <dbReference type="SAM" id="MobiDB-lite"/>
    </source>
</evidence>
<evidence type="ECO:0000313" key="2">
    <source>
        <dbReference type="EMBL" id="PIT03980.1"/>
    </source>
</evidence>
<reference evidence="2 3" key="1">
    <citation type="submission" date="2015-06" db="EMBL/GenBank/DDBJ databases">
        <title>Comparative genome analysis of nirS-carrying Bradyrhizobium sp. strains.</title>
        <authorList>
            <person name="Ishii S."/>
            <person name="Jang J."/>
            <person name="Nishizawa T."/>
            <person name="Senoo K."/>
        </authorList>
    </citation>
    <scope>NUCLEOTIDE SEQUENCE [LARGE SCALE GENOMIC DNA]</scope>
    <source>
        <strain evidence="2 3">TSA1</strain>
    </source>
</reference>
<feature type="region of interest" description="Disordered" evidence="1">
    <location>
        <begin position="1"/>
        <end position="23"/>
    </location>
</feature>
<organism evidence="2 3">
    <name type="scientific">Bradyrhizobium nitroreducens</name>
    <dbReference type="NCBI Taxonomy" id="709803"/>
    <lineage>
        <taxon>Bacteria</taxon>
        <taxon>Pseudomonadati</taxon>
        <taxon>Pseudomonadota</taxon>
        <taxon>Alphaproteobacteria</taxon>
        <taxon>Hyphomicrobiales</taxon>
        <taxon>Nitrobacteraceae</taxon>
        <taxon>Bradyrhizobium</taxon>
    </lineage>
</organism>